<dbReference type="Gene3D" id="1.20.1250.20">
    <property type="entry name" value="MFS general substrate transporter like domains"/>
    <property type="match status" value="1"/>
</dbReference>
<keyword evidence="3 6" id="KW-0812">Transmembrane</keyword>
<keyword evidence="9" id="KW-1185">Reference proteome</keyword>
<evidence type="ECO:0000259" key="7">
    <source>
        <dbReference type="PROSITE" id="PS50850"/>
    </source>
</evidence>
<feature type="domain" description="Major facilitator superfamily (MFS) profile" evidence="7">
    <location>
        <begin position="1"/>
        <end position="98"/>
    </location>
</feature>
<keyword evidence="2" id="KW-0813">Transport</keyword>
<keyword evidence="5 6" id="KW-0472">Membrane</keyword>
<protein>
    <submittedName>
        <fullName evidence="8">Multisubunit Na+/H+ antiporter MnhG subunit</fullName>
    </submittedName>
</protein>
<accession>A0ABS4H1S9</accession>
<evidence type="ECO:0000256" key="3">
    <source>
        <dbReference type="ARBA" id="ARBA00022692"/>
    </source>
</evidence>
<comment type="subcellular location">
    <subcellularLocation>
        <location evidence="1">Cell membrane</location>
        <topology evidence="1">Multi-pass membrane protein</topology>
    </subcellularLocation>
</comment>
<feature type="transmembrane region" description="Helical" evidence="6">
    <location>
        <begin position="29"/>
        <end position="48"/>
    </location>
</feature>
<dbReference type="PROSITE" id="PS50850">
    <property type="entry name" value="MFS"/>
    <property type="match status" value="1"/>
</dbReference>
<comment type="caution">
    <text evidence="8">The sequence shown here is derived from an EMBL/GenBank/DDBJ whole genome shotgun (WGS) entry which is preliminary data.</text>
</comment>
<evidence type="ECO:0000256" key="1">
    <source>
        <dbReference type="ARBA" id="ARBA00004651"/>
    </source>
</evidence>
<dbReference type="InterPro" id="IPR036259">
    <property type="entry name" value="MFS_trans_sf"/>
</dbReference>
<dbReference type="SUPFAM" id="SSF103473">
    <property type="entry name" value="MFS general substrate transporter"/>
    <property type="match status" value="1"/>
</dbReference>
<evidence type="ECO:0000256" key="5">
    <source>
        <dbReference type="ARBA" id="ARBA00023136"/>
    </source>
</evidence>
<dbReference type="EMBL" id="JAGGKP010000001">
    <property type="protein sequence ID" value="MBP1936070.1"/>
    <property type="molecule type" value="Genomic_DNA"/>
</dbReference>
<evidence type="ECO:0000256" key="2">
    <source>
        <dbReference type="ARBA" id="ARBA00022448"/>
    </source>
</evidence>
<evidence type="ECO:0000313" key="9">
    <source>
        <dbReference type="Proteomes" id="UP001519273"/>
    </source>
</evidence>
<keyword evidence="4 6" id="KW-1133">Transmembrane helix</keyword>
<feature type="transmembrane region" description="Helical" evidence="6">
    <location>
        <begin position="60"/>
        <end position="82"/>
    </location>
</feature>
<dbReference type="InterPro" id="IPR020846">
    <property type="entry name" value="MFS_dom"/>
</dbReference>
<name>A0ABS4H1S9_9BACL</name>
<gene>
    <name evidence="8" type="ORF">J2Z20_000931</name>
</gene>
<evidence type="ECO:0000256" key="4">
    <source>
        <dbReference type="ARBA" id="ARBA00022989"/>
    </source>
</evidence>
<reference evidence="8 9" key="1">
    <citation type="submission" date="2021-03" db="EMBL/GenBank/DDBJ databases">
        <title>Genomic Encyclopedia of Type Strains, Phase IV (KMG-IV): sequencing the most valuable type-strain genomes for metagenomic binning, comparative biology and taxonomic classification.</title>
        <authorList>
            <person name="Goeker M."/>
        </authorList>
    </citation>
    <scope>NUCLEOTIDE SEQUENCE [LARGE SCALE GENOMIC DNA]</scope>
    <source>
        <strain evidence="8 9">DSM 23491</strain>
    </source>
</reference>
<sequence length="98" mass="10423">MIGIGNGLYMVTQNYILQKETPADMTGRIFGIQNTIISLIMLTAPFAGGMLIRSSGAGNAFVLIGLVTSALGMLGVILRSIIWPVSEQKKVLGISRNV</sequence>
<evidence type="ECO:0000313" key="8">
    <source>
        <dbReference type="EMBL" id="MBP1936070.1"/>
    </source>
</evidence>
<dbReference type="Proteomes" id="UP001519273">
    <property type="component" value="Unassembled WGS sequence"/>
</dbReference>
<evidence type="ECO:0000256" key="6">
    <source>
        <dbReference type="SAM" id="Phobius"/>
    </source>
</evidence>
<proteinExistence type="predicted"/>
<organism evidence="8 9">
    <name type="scientific">Paenibacillus sediminis</name>
    <dbReference type="NCBI Taxonomy" id="664909"/>
    <lineage>
        <taxon>Bacteria</taxon>
        <taxon>Bacillati</taxon>
        <taxon>Bacillota</taxon>
        <taxon>Bacilli</taxon>
        <taxon>Bacillales</taxon>
        <taxon>Paenibacillaceae</taxon>
        <taxon>Paenibacillus</taxon>
    </lineage>
</organism>